<name>A0A6C0FUI4_9BACL</name>
<sequence>MGKLIRVALGLVLLYACAVNALQAAKLKPFLEPELVTDGSIMERATSAMKVQLGRKEMNGAFFKKAIFAVIAGAASLIVLSYRKPQPRKRYAPSVRGRSVRNAYRRETEQLRQTQDRFMKPRADFSGYGEYVVGFDTNVLLDMPELMDEAAETNRLVIAKQVVAELEGMKKDAALGQKASKAFYHLDKLQAAGRLSIVRENREQMERHDLDPNEPDQRIIGAYLAEKNRTGGSLLFVSKDRGAKLYARDAGIAVYEAKL</sequence>
<keyword evidence="1" id="KW-1133">Transmembrane helix</keyword>
<organism evidence="4 5">
    <name type="scientific">Paenibacillus lycopersici</name>
    <dbReference type="NCBI Taxonomy" id="2704462"/>
    <lineage>
        <taxon>Bacteria</taxon>
        <taxon>Bacillati</taxon>
        <taxon>Bacillota</taxon>
        <taxon>Bacilli</taxon>
        <taxon>Bacillales</taxon>
        <taxon>Paenibacillaceae</taxon>
        <taxon>Paenibacillus</taxon>
    </lineage>
</organism>
<feature type="chain" id="PRO_5039215202" description="PIN domain-containing protein" evidence="2">
    <location>
        <begin position="22"/>
        <end position="259"/>
    </location>
</feature>
<feature type="domain" description="PIN" evidence="3">
    <location>
        <begin position="135"/>
        <end position="255"/>
    </location>
</feature>
<feature type="transmembrane region" description="Helical" evidence="1">
    <location>
        <begin position="62"/>
        <end position="82"/>
    </location>
</feature>
<dbReference type="PROSITE" id="PS51257">
    <property type="entry name" value="PROKAR_LIPOPROTEIN"/>
    <property type="match status" value="1"/>
</dbReference>
<dbReference type="SUPFAM" id="SSF88723">
    <property type="entry name" value="PIN domain-like"/>
    <property type="match status" value="1"/>
</dbReference>
<proteinExistence type="predicted"/>
<dbReference type="Gene3D" id="3.40.50.1010">
    <property type="entry name" value="5'-nuclease"/>
    <property type="match status" value="1"/>
</dbReference>
<accession>A0A6C0FUI4</accession>
<dbReference type="Proteomes" id="UP000476064">
    <property type="component" value="Chromosome"/>
</dbReference>
<reference evidence="4 5" key="1">
    <citation type="submission" date="2020-01" db="EMBL/GenBank/DDBJ databases">
        <title>Paenibacillus sp. nov., isolated from tomato rhizosphere.</title>
        <authorList>
            <person name="Weon H.-Y."/>
            <person name="Lee S.A."/>
        </authorList>
    </citation>
    <scope>NUCLEOTIDE SEQUENCE [LARGE SCALE GENOMIC DNA]</scope>
    <source>
        <strain evidence="4 5">12200R-189</strain>
    </source>
</reference>
<evidence type="ECO:0000259" key="3">
    <source>
        <dbReference type="Pfam" id="PF13638"/>
    </source>
</evidence>
<dbReference type="Pfam" id="PF13638">
    <property type="entry name" value="PIN_4"/>
    <property type="match status" value="1"/>
</dbReference>
<gene>
    <name evidence="4" type="ORF">GXP70_03520</name>
</gene>
<evidence type="ECO:0000256" key="1">
    <source>
        <dbReference type="SAM" id="Phobius"/>
    </source>
</evidence>
<dbReference type="InterPro" id="IPR029060">
    <property type="entry name" value="PIN-like_dom_sf"/>
</dbReference>
<dbReference type="EMBL" id="CP048209">
    <property type="protein sequence ID" value="QHT59121.1"/>
    <property type="molecule type" value="Genomic_DNA"/>
</dbReference>
<keyword evidence="1" id="KW-0472">Membrane</keyword>
<protein>
    <recommendedName>
        <fullName evidence="3">PIN domain-containing protein</fullName>
    </recommendedName>
</protein>
<keyword evidence="2" id="KW-0732">Signal</keyword>
<keyword evidence="5" id="KW-1185">Reference proteome</keyword>
<dbReference type="RefSeq" id="WP_162355189.1">
    <property type="nucleotide sequence ID" value="NZ_CP048209.1"/>
</dbReference>
<evidence type="ECO:0000313" key="4">
    <source>
        <dbReference type="EMBL" id="QHT59121.1"/>
    </source>
</evidence>
<keyword evidence="1" id="KW-0812">Transmembrane</keyword>
<dbReference type="InterPro" id="IPR002716">
    <property type="entry name" value="PIN_dom"/>
</dbReference>
<evidence type="ECO:0000256" key="2">
    <source>
        <dbReference type="SAM" id="SignalP"/>
    </source>
</evidence>
<evidence type="ECO:0000313" key="5">
    <source>
        <dbReference type="Proteomes" id="UP000476064"/>
    </source>
</evidence>
<dbReference type="KEGG" id="plyc:GXP70_03520"/>
<feature type="signal peptide" evidence="2">
    <location>
        <begin position="1"/>
        <end position="21"/>
    </location>
</feature>
<dbReference type="AlphaFoldDB" id="A0A6C0FUI4"/>